<dbReference type="Proteomes" id="UP000249057">
    <property type="component" value="Unassembled WGS sequence"/>
</dbReference>
<gene>
    <name evidence="1" type="ORF">BO95DRAFT_455270</name>
</gene>
<evidence type="ECO:0000313" key="2">
    <source>
        <dbReference type="Proteomes" id="UP000249057"/>
    </source>
</evidence>
<name>A0ACD1G203_9EURO</name>
<evidence type="ECO:0000313" key="1">
    <source>
        <dbReference type="EMBL" id="RAH43203.1"/>
    </source>
</evidence>
<organism evidence="1 2">
    <name type="scientific">Aspergillus brunneoviolaceus CBS 621.78</name>
    <dbReference type="NCBI Taxonomy" id="1450534"/>
    <lineage>
        <taxon>Eukaryota</taxon>
        <taxon>Fungi</taxon>
        <taxon>Dikarya</taxon>
        <taxon>Ascomycota</taxon>
        <taxon>Pezizomycotina</taxon>
        <taxon>Eurotiomycetes</taxon>
        <taxon>Eurotiomycetidae</taxon>
        <taxon>Eurotiales</taxon>
        <taxon>Aspergillaceae</taxon>
        <taxon>Aspergillus</taxon>
        <taxon>Aspergillus subgen. Circumdati</taxon>
    </lineage>
</organism>
<proteinExistence type="predicted"/>
<accession>A0ACD1G203</accession>
<sequence>MKETIKNTSRPPQGADAKDLGEVIDIDEAIIRAQGCTSELQRSFSWVGALGLAFSIVNSWLTYAACFGVAFTYGGGSVAVFSPLLSGMVQWIVLTGVSELVLAFLSSGFCRNFVAYTVGMINVVVWWVNTASDAIYIAISVFRIYLVSQRQIDRLTESFMFFFLTGFVIVVIVCLIMERGLYYSERLTNYRSTSGWGAGPGWLLGIDNGEYVFAAAGALINLTILIGLLTLVPWIIAIICVIQDMNANRLPFSKYWSVVDEKLGIPIRTILFSAGFCTIYGLLYIASIQAFNSNINTAVLMLNITYVVPQGILAIRGRTRLPARYYNFSPWKYGVNVFSVLWVILNRIFFYIPTSNPPTLKNMNYNSVILTGIFGIVMLCWFERRGKFSGPNIN</sequence>
<protein>
    <submittedName>
        <fullName evidence="1">Uncharacterized protein</fullName>
    </submittedName>
</protein>
<dbReference type="EMBL" id="KZ825365">
    <property type="protein sequence ID" value="RAH43203.1"/>
    <property type="molecule type" value="Genomic_DNA"/>
</dbReference>
<keyword evidence="2" id="KW-1185">Reference proteome</keyword>
<reference evidence="1" key="1">
    <citation type="submission" date="2018-02" db="EMBL/GenBank/DDBJ databases">
        <title>The genomes of Aspergillus section Nigri reveals drivers in fungal speciation.</title>
        <authorList>
            <consortium name="DOE Joint Genome Institute"/>
            <person name="Vesth T.C."/>
            <person name="Nybo J."/>
            <person name="Theobald S."/>
            <person name="Brandl J."/>
            <person name="Frisvad J.C."/>
            <person name="Nielsen K.F."/>
            <person name="Lyhne E.K."/>
            <person name="Kogle M.E."/>
            <person name="Kuo A."/>
            <person name="Riley R."/>
            <person name="Clum A."/>
            <person name="Nolan M."/>
            <person name="Lipzen A."/>
            <person name="Salamov A."/>
            <person name="Henrissat B."/>
            <person name="Wiebenga A."/>
            <person name="De vries R.P."/>
            <person name="Grigoriev I.V."/>
            <person name="Mortensen U.H."/>
            <person name="Andersen M.R."/>
            <person name="Baker S.E."/>
        </authorList>
    </citation>
    <scope>NUCLEOTIDE SEQUENCE</scope>
    <source>
        <strain evidence="1">CBS 621.78</strain>
    </source>
</reference>